<name>A0A2V1GNK2_9GAMM</name>
<reference evidence="1 2" key="1">
    <citation type="submission" date="2018-04" db="EMBL/GenBank/DDBJ databases">
        <title>Thalassorhabdus spongiae gen. nov., sp. nov., isolated from a marine sponge in South-West Iceland.</title>
        <authorList>
            <person name="Knobloch S."/>
            <person name="Daussin A."/>
            <person name="Johannsson R."/>
            <person name="Marteinsson V.T."/>
        </authorList>
    </citation>
    <scope>NUCLEOTIDE SEQUENCE [LARGE SCALE GENOMIC DNA]</scope>
    <source>
        <strain evidence="1 2">Hp12</strain>
    </source>
</reference>
<dbReference type="RefSeq" id="WP_116689118.1">
    <property type="nucleotide sequence ID" value="NZ_CAWNYD010000016.1"/>
</dbReference>
<dbReference type="Proteomes" id="UP000244906">
    <property type="component" value="Unassembled WGS sequence"/>
</dbReference>
<evidence type="ECO:0000313" key="2">
    <source>
        <dbReference type="Proteomes" id="UP000244906"/>
    </source>
</evidence>
<keyword evidence="2" id="KW-1185">Reference proteome</keyword>
<comment type="caution">
    <text evidence="1">The sequence shown here is derived from an EMBL/GenBank/DDBJ whole genome shotgun (WGS) entry which is preliminary data.</text>
</comment>
<dbReference type="AlphaFoldDB" id="A0A2V1GNK2"/>
<organism evidence="1 2">
    <name type="scientific">Pelagibaculum spongiae</name>
    <dbReference type="NCBI Taxonomy" id="2080658"/>
    <lineage>
        <taxon>Bacteria</taxon>
        <taxon>Pseudomonadati</taxon>
        <taxon>Pseudomonadota</taxon>
        <taxon>Gammaproteobacteria</taxon>
        <taxon>Oceanospirillales</taxon>
        <taxon>Pelagibaculum</taxon>
    </lineage>
</organism>
<dbReference type="OrthoDB" id="9997290at2"/>
<dbReference type="EMBL" id="QDDL01000016">
    <property type="protein sequence ID" value="PVZ63423.1"/>
    <property type="molecule type" value="Genomic_DNA"/>
</dbReference>
<gene>
    <name evidence="1" type="ORF">DC094_21175</name>
</gene>
<proteinExistence type="predicted"/>
<evidence type="ECO:0000313" key="1">
    <source>
        <dbReference type="EMBL" id="PVZ63423.1"/>
    </source>
</evidence>
<protein>
    <submittedName>
        <fullName evidence="1">Uncharacterized protein</fullName>
    </submittedName>
</protein>
<accession>A0A2V1GNK2</accession>
<sequence>MRSNWKTQKGDEWSYEDGSIKSVADFDSHTQIFTIRDLSGDPSKRKLLAFIKLTQSGFTDAALELKVSRFSQGTKKQLGLLQSGGIIELAAKESDSGAVKINYVKQKKW</sequence>